<protein>
    <recommendedName>
        <fullName evidence="3">Hydrolase</fullName>
    </recommendedName>
</protein>
<name>A0A4Q7VCH8_9BACT</name>
<dbReference type="InterPro" id="IPR036412">
    <property type="entry name" value="HAD-like_sf"/>
</dbReference>
<dbReference type="InterPro" id="IPR023214">
    <property type="entry name" value="HAD_sf"/>
</dbReference>
<accession>A0A4Q7VCH8</accession>
<evidence type="ECO:0000313" key="2">
    <source>
        <dbReference type="Proteomes" id="UP000293562"/>
    </source>
</evidence>
<dbReference type="SUPFAM" id="SSF56784">
    <property type="entry name" value="HAD-like"/>
    <property type="match status" value="1"/>
</dbReference>
<dbReference type="EMBL" id="SHKN01000002">
    <property type="protein sequence ID" value="RZT93567.1"/>
    <property type="molecule type" value="Genomic_DNA"/>
</dbReference>
<comment type="caution">
    <text evidence="1">The sequence shown here is derived from an EMBL/GenBank/DDBJ whole genome shotgun (WGS) entry which is preliminary data.</text>
</comment>
<dbReference type="InterPro" id="IPR016769">
    <property type="entry name" value="Phage_SP01_Orf1"/>
</dbReference>
<keyword evidence="2" id="KW-1185">Reference proteome</keyword>
<proteinExistence type="predicted"/>
<reference evidence="1 2" key="1">
    <citation type="submission" date="2019-02" db="EMBL/GenBank/DDBJ databases">
        <title>Genomic Encyclopedia of Type Strains, Phase IV (KMG-IV): sequencing the most valuable type-strain genomes for metagenomic binning, comparative biology and taxonomic classification.</title>
        <authorList>
            <person name="Goeker M."/>
        </authorList>
    </citation>
    <scope>NUCLEOTIDE SEQUENCE [LARGE SCALE GENOMIC DNA]</scope>
    <source>
        <strain evidence="1 2">DSM 28825</strain>
    </source>
</reference>
<dbReference type="NCBIfam" id="NF046079">
    <property type="entry name" value="HAD_phos_BT0820"/>
    <property type="match status" value="1"/>
</dbReference>
<dbReference type="Gene3D" id="3.40.50.1000">
    <property type="entry name" value="HAD superfamily/HAD-like"/>
    <property type="match status" value="1"/>
</dbReference>
<dbReference type="RefSeq" id="WP_130308107.1">
    <property type="nucleotide sequence ID" value="NZ_SHKN01000002.1"/>
</dbReference>
<evidence type="ECO:0000313" key="1">
    <source>
        <dbReference type="EMBL" id="RZT93567.1"/>
    </source>
</evidence>
<sequence>MIIAVDFDGTIVEHKYPNIGAEIPFAFETLKMLQEKGHQLILWTYRCGTELDEAVAYCKKNDLEFYAINKNYPEEIFDAGISRKIIADIYIDDRNLGGLPDWGEIYAQIVGVEDNPYMHDSQSKSKGINKLLKKYFSI</sequence>
<dbReference type="OrthoDB" id="5431039at2"/>
<gene>
    <name evidence="1" type="ORF">EV201_2739</name>
</gene>
<dbReference type="PIRSF" id="PIRSF020079">
    <property type="entry name" value="UCP020079"/>
    <property type="match status" value="1"/>
</dbReference>
<organism evidence="1 2">
    <name type="scientific">Ancylomarina subtilis</name>
    <dbReference type="NCBI Taxonomy" id="1639035"/>
    <lineage>
        <taxon>Bacteria</taxon>
        <taxon>Pseudomonadati</taxon>
        <taxon>Bacteroidota</taxon>
        <taxon>Bacteroidia</taxon>
        <taxon>Marinilabiliales</taxon>
        <taxon>Marinifilaceae</taxon>
        <taxon>Ancylomarina</taxon>
    </lineage>
</organism>
<dbReference type="Proteomes" id="UP000293562">
    <property type="component" value="Unassembled WGS sequence"/>
</dbReference>
<evidence type="ECO:0008006" key="3">
    <source>
        <dbReference type="Google" id="ProtNLM"/>
    </source>
</evidence>
<dbReference type="AlphaFoldDB" id="A0A4Q7VCH8"/>